<evidence type="ECO:0000256" key="2">
    <source>
        <dbReference type="ARBA" id="ARBA00023002"/>
    </source>
</evidence>
<dbReference type="GO" id="GO:0005737">
    <property type="term" value="C:cytoplasm"/>
    <property type="evidence" value="ECO:0007669"/>
    <property type="project" value="TreeGrafter"/>
</dbReference>
<dbReference type="Gene3D" id="2.170.150.20">
    <property type="entry name" value="Peptide methionine sulfoxide reductase"/>
    <property type="match status" value="1"/>
</dbReference>
<protein>
    <recommendedName>
        <fullName evidence="1">peptide-methionine (R)-S-oxide reductase</fullName>
        <ecNumber evidence="1">1.8.4.12</ecNumber>
    </recommendedName>
</protein>
<evidence type="ECO:0000313" key="5">
    <source>
        <dbReference type="EMBL" id="BAY54021.1"/>
    </source>
</evidence>
<dbReference type="GO" id="GO:0030091">
    <property type="term" value="P:protein repair"/>
    <property type="evidence" value="ECO:0007669"/>
    <property type="project" value="InterPro"/>
</dbReference>
<dbReference type="Proteomes" id="UP000217895">
    <property type="component" value="Chromosome"/>
</dbReference>
<accession>A0A1Z4JBB4</accession>
<dbReference type="PANTHER" id="PTHR10173:SF57">
    <property type="entry name" value="PEPTIDE-METHIONINE (R)-S-OXIDE REDUCTASE"/>
    <property type="match status" value="1"/>
</dbReference>
<gene>
    <name evidence="5" type="ORF">NIES2135_08340</name>
</gene>
<name>A0A1Z4JBB4_LEPBY</name>
<keyword evidence="6" id="KW-1185">Reference proteome</keyword>
<dbReference type="InterPro" id="IPR028427">
    <property type="entry name" value="Met_Sox_Rdtase_MsrB"/>
</dbReference>
<sequence>MYESPNDRTMKRRYFVQAGLALAGTVWVSHTLRQNPKNMPERSFEIIKTETEWRNLLTPEQFYVLRKHGTERAGTSPLDKQYSKGSYVCAACKLPLFTSETKFNSGTGWPSFHTPIANAIATSPDYTISIARTEVHCRRCGGHLGHVFQDGPRPTGKRYCINGIALDFIAG</sequence>
<dbReference type="GO" id="GO:0033743">
    <property type="term" value="F:peptide-methionine (R)-S-oxide reductase activity"/>
    <property type="evidence" value="ECO:0007669"/>
    <property type="project" value="UniProtKB-EC"/>
</dbReference>
<evidence type="ECO:0000313" key="6">
    <source>
        <dbReference type="Proteomes" id="UP000217895"/>
    </source>
</evidence>
<dbReference type="NCBIfam" id="TIGR00357">
    <property type="entry name" value="peptide-methionine (R)-S-oxide reductase MsrB"/>
    <property type="match status" value="1"/>
</dbReference>
<evidence type="ECO:0000259" key="4">
    <source>
        <dbReference type="PROSITE" id="PS51790"/>
    </source>
</evidence>
<proteinExistence type="predicted"/>
<dbReference type="SUPFAM" id="SSF51316">
    <property type="entry name" value="Mss4-like"/>
    <property type="match status" value="1"/>
</dbReference>
<organism evidence="5 6">
    <name type="scientific">Leptolyngbya boryana NIES-2135</name>
    <dbReference type="NCBI Taxonomy" id="1973484"/>
    <lineage>
        <taxon>Bacteria</taxon>
        <taxon>Bacillati</taxon>
        <taxon>Cyanobacteriota</taxon>
        <taxon>Cyanophyceae</taxon>
        <taxon>Leptolyngbyales</taxon>
        <taxon>Leptolyngbyaceae</taxon>
        <taxon>Leptolyngbya group</taxon>
        <taxon>Leptolyngbya</taxon>
    </lineage>
</organism>
<reference evidence="5 6" key="1">
    <citation type="submission" date="2017-06" db="EMBL/GenBank/DDBJ databases">
        <title>Genome sequencing of cyanobaciteial culture collection at National Institute for Environmental Studies (NIES).</title>
        <authorList>
            <person name="Hirose Y."/>
            <person name="Shimura Y."/>
            <person name="Fujisawa T."/>
            <person name="Nakamura Y."/>
            <person name="Kawachi M."/>
        </authorList>
    </citation>
    <scope>NUCLEOTIDE SEQUENCE [LARGE SCALE GENOMIC DNA]</scope>
    <source>
        <strain evidence="5 6">NIES-2135</strain>
    </source>
</reference>
<dbReference type="InterPro" id="IPR011057">
    <property type="entry name" value="Mss4-like_sf"/>
</dbReference>
<dbReference type="EC" id="1.8.4.12" evidence="1"/>
<dbReference type="PROSITE" id="PS51790">
    <property type="entry name" value="MSRB"/>
    <property type="match status" value="1"/>
</dbReference>
<dbReference type="GO" id="GO:0006979">
    <property type="term" value="P:response to oxidative stress"/>
    <property type="evidence" value="ECO:0007669"/>
    <property type="project" value="InterPro"/>
</dbReference>
<dbReference type="AlphaFoldDB" id="A0A1Z4JBB4"/>
<dbReference type="InterPro" id="IPR002579">
    <property type="entry name" value="Met_Sox_Rdtase_MsrB_dom"/>
</dbReference>
<keyword evidence="2" id="KW-0560">Oxidoreductase</keyword>
<comment type="catalytic activity">
    <reaction evidence="3">
        <text>L-methionyl-[protein] + [thioredoxin]-disulfide + H2O = L-methionyl-(R)-S-oxide-[protein] + [thioredoxin]-dithiol</text>
        <dbReference type="Rhea" id="RHEA:24164"/>
        <dbReference type="Rhea" id="RHEA-COMP:10698"/>
        <dbReference type="Rhea" id="RHEA-COMP:10700"/>
        <dbReference type="Rhea" id="RHEA-COMP:12313"/>
        <dbReference type="Rhea" id="RHEA-COMP:12314"/>
        <dbReference type="ChEBI" id="CHEBI:15377"/>
        <dbReference type="ChEBI" id="CHEBI:16044"/>
        <dbReference type="ChEBI" id="CHEBI:29950"/>
        <dbReference type="ChEBI" id="CHEBI:45764"/>
        <dbReference type="ChEBI" id="CHEBI:50058"/>
        <dbReference type="EC" id="1.8.4.12"/>
    </reaction>
</comment>
<evidence type="ECO:0000256" key="1">
    <source>
        <dbReference type="ARBA" id="ARBA00012499"/>
    </source>
</evidence>
<evidence type="ECO:0000256" key="3">
    <source>
        <dbReference type="ARBA" id="ARBA00048488"/>
    </source>
</evidence>
<dbReference type="Pfam" id="PF01641">
    <property type="entry name" value="SelR"/>
    <property type="match status" value="1"/>
</dbReference>
<dbReference type="EMBL" id="AP018203">
    <property type="protein sequence ID" value="BAY54021.1"/>
    <property type="molecule type" value="Genomic_DNA"/>
</dbReference>
<dbReference type="PANTHER" id="PTHR10173">
    <property type="entry name" value="METHIONINE SULFOXIDE REDUCTASE"/>
    <property type="match status" value="1"/>
</dbReference>
<feature type="domain" description="MsrB" evidence="4">
    <location>
        <begin position="50"/>
        <end position="171"/>
    </location>
</feature>